<dbReference type="InterPro" id="IPR032675">
    <property type="entry name" value="LRR_dom_sf"/>
</dbReference>
<evidence type="ECO:0000256" key="2">
    <source>
        <dbReference type="ARBA" id="ARBA00010999"/>
    </source>
</evidence>
<evidence type="ECO:0000313" key="16">
    <source>
        <dbReference type="Proteomes" id="UP000249377"/>
    </source>
</evidence>
<dbReference type="InterPro" id="IPR011990">
    <property type="entry name" value="TPR-like_helical_dom_sf"/>
</dbReference>
<keyword evidence="7" id="KW-0156">Chromatin regulator</keyword>
<reference evidence="15 16" key="1">
    <citation type="submission" date="2018-06" db="EMBL/GenBank/DDBJ databases">
        <title>Noncontiguous genome sequence of Ruminococcaceae bacterium ASD2818.</title>
        <authorList>
            <person name="Chaplin A.V."/>
            <person name="Sokolova S.R."/>
            <person name="Kochetkova T.O."/>
            <person name="Goltsov A.Y."/>
            <person name="Trofimov D.Y."/>
            <person name="Efimov B.A."/>
        </authorList>
    </citation>
    <scope>NUCLEOTIDE SEQUENCE [LARGE SCALE GENOMIC DNA]</scope>
    <source>
        <strain evidence="15 16">ASD2818</strain>
    </source>
</reference>
<dbReference type="GO" id="GO:0006325">
    <property type="term" value="P:chromatin organization"/>
    <property type="evidence" value="ECO:0007669"/>
    <property type="project" value="UniProtKB-KW"/>
</dbReference>
<evidence type="ECO:0008006" key="17">
    <source>
        <dbReference type="Google" id="ProtNLM"/>
    </source>
</evidence>
<dbReference type="AlphaFoldDB" id="A0A328UEU2"/>
<dbReference type="SUPFAM" id="SSF48452">
    <property type="entry name" value="TPR-like"/>
    <property type="match status" value="1"/>
</dbReference>
<keyword evidence="4" id="KW-0433">Leucine-rich repeat</keyword>
<dbReference type="EMBL" id="QLYR01000001">
    <property type="protein sequence ID" value="RAQ30387.1"/>
    <property type="molecule type" value="Genomic_DNA"/>
</dbReference>
<dbReference type="InterPro" id="IPR025875">
    <property type="entry name" value="Leu-rich_rpt_4"/>
</dbReference>
<evidence type="ECO:0000256" key="8">
    <source>
        <dbReference type="ARBA" id="ARBA00023204"/>
    </source>
</evidence>
<name>A0A328UEU2_9FIRM</name>
<dbReference type="Pfam" id="PF14559">
    <property type="entry name" value="TPR_19"/>
    <property type="match status" value="1"/>
</dbReference>
<dbReference type="PROSITE" id="PS50005">
    <property type="entry name" value="TPR"/>
    <property type="match status" value="3"/>
</dbReference>
<dbReference type="GO" id="GO:0005694">
    <property type="term" value="C:chromosome"/>
    <property type="evidence" value="ECO:0007669"/>
    <property type="project" value="UniProtKB-SubCell"/>
</dbReference>
<keyword evidence="3" id="KW-0158">Chromosome</keyword>
<dbReference type="PROSITE" id="PS51450">
    <property type="entry name" value="LRR"/>
    <property type="match status" value="3"/>
</dbReference>
<dbReference type="Gene3D" id="3.80.10.10">
    <property type="entry name" value="Ribonuclease Inhibitor"/>
    <property type="match status" value="1"/>
</dbReference>
<dbReference type="InterPro" id="IPR059177">
    <property type="entry name" value="GH29D-like_dom"/>
</dbReference>
<dbReference type="SMART" id="SM00028">
    <property type="entry name" value="TPR"/>
    <property type="match status" value="3"/>
</dbReference>
<dbReference type="PANTHER" id="PTHR46652">
    <property type="entry name" value="LEUCINE-RICH REPEAT AND IQ DOMAIN-CONTAINING PROTEIN 1-RELATED"/>
    <property type="match status" value="1"/>
</dbReference>
<feature type="repeat" description="TPR" evidence="9">
    <location>
        <begin position="334"/>
        <end position="367"/>
    </location>
</feature>
<evidence type="ECO:0000256" key="12">
    <source>
        <dbReference type="SAM" id="Phobius"/>
    </source>
</evidence>
<evidence type="ECO:0000256" key="10">
    <source>
        <dbReference type="SAM" id="Coils"/>
    </source>
</evidence>
<dbReference type="Pfam" id="PF13240">
    <property type="entry name" value="Zn_Ribbon_1"/>
    <property type="match status" value="1"/>
</dbReference>
<feature type="compositionally biased region" description="Polar residues" evidence="11">
    <location>
        <begin position="52"/>
        <end position="70"/>
    </location>
</feature>
<feature type="region of interest" description="Disordered" evidence="11">
    <location>
        <begin position="22"/>
        <end position="90"/>
    </location>
</feature>
<keyword evidence="16" id="KW-1185">Reference proteome</keyword>
<keyword evidence="9" id="KW-0802">TPR repeat</keyword>
<evidence type="ECO:0000256" key="1">
    <source>
        <dbReference type="ARBA" id="ARBA00004286"/>
    </source>
</evidence>
<keyword evidence="6" id="KW-0227">DNA damage</keyword>
<comment type="caution">
    <text evidence="15">The sequence shown here is derived from an EMBL/GenBank/DDBJ whole genome shotgun (WGS) entry which is preliminary data.</text>
</comment>
<evidence type="ECO:0000256" key="4">
    <source>
        <dbReference type="ARBA" id="ARBA00022614"/>
    </source>
</evidence>
<feature type="transmembrane region" description="Helical" evidence="12">
    <location>
        <begin position="234"/>
        <end position="257"/>
    </location>
</feature>
<dbReference type="Proteomes" id="UP000249377">
    <property type="component" value="Unassembled WGS sequence"/>
</dbReference>
<keyword evidence="8" id="KW-0234">DNA repair</keyword>
<feature type="repeat" description="TPR" evidence="9">
    <location>
        <begin position="300"/>
        <end position="333"/>
    </location>
</feature>
<evidence type="ECO:0000256" key="9">
    <source>
        <dbReference type="PROSITE-ProRule" id="PRU00339"/>
    </source>
</evidence>
<feature type="domain" description="Zinc-ribbon" evidence="13">
    <location>
        <begin position="3"/>
        <end position="25"/>
    </location>
</feature>
<keyword evidence="12" id="KW-0812">Transmembrane</keyword>
<comment type="similarity">
    <text evidence="2">Belongs to the Tonsoku family.</text>
</comment>
<dbReference type="InterPro" id="IPR019734">
    <property type="entry name" value="TPR_rpt"/>
</dbReference>
<dbReference type="SUPFAM" id="SSF52058">
    <property type="entry name" value="L domain-like"/>
    <property type="match status" value="1"/>
</dbReference>
<gene>
    <name evidence="15" type="ORF">DPQ25_02460</name>
</gene>
<evidence type="ECO:0000256" key="7">
    <source>
        <dbReference type="ARBA" id="ARBA00022853"/>
    </source>
</evidence>
<dbReference type="Gene3D" id="1.25.40.10">
    <property type="entry name" value="Tetratricopeptide repeat domain"/>
    <property type="match status" value="1"/>
</dbReference>
<protein>
    <recommendedName>
        <fullName evidence="17">Zinc-ribbon domain-containing protein</fullName>
    </recommendedName>
</protein>
<comment type="subcellular location">
    <subcellularLocation>
        <location evidence="1">Chromosome</location>
    </subcellularLocation>
</comment>
<accession>A0A328UEU2</accession>
<dbReference type="Pfam" id="PF12799">
    <property type="entry name" value="LRR_4"/>
    <property type="match status" value="1"/>
</dbReference>
<feature type="region of interest" description="Disordered" evidence="11">
    <location>
        <begin position="135"/>
        <end position="172"/>
    </location>
</feature>
<feature type="repeat" description="TPR" evidence="9">
    <location>
        <begin position="266"/>
        <end position="299"/>
    </location>
</feature>
<dbReference type="RefSeq" id="WP_112331584.1">
    <property type="nucleotide sequence ID" value="NZ_QLYR01000001.1"/>
</dbReference>
<keyword evidence="10" id="KW-0175">Coiled coil</keyword>
<keyword evidence="5" id="KW-0677">Repeat</keyword>
<dbReference type="InterPro" id="IPR050836">
    <property type="entry name" value="SDS22/Internalin_LRR"/>
</dbReference>
<proteinExistence type="inferred from homology"/>
<dbReference type="InterPro" id="IPR001611">
    <property type="entry name" value="Leu-rich_rpt"/>
</dbReference>
<organism evidence="15 16">
    <name type="scientific">Hydrogeniiclostridium mannosilyticum</name>
    <dbReference type="NCBI Taxonomy" id="2764322"/>
    <lineage>
        <taxon>Bacteria</taxon>
        <taxon>Bacillati</taxon>
        <taxon>Bacillota</taxon>
        <taxon>Clostridia</taxon>
        <taxon>Eubacteriales</taxon>
        <taxon>Acutalibacteraceae</taxon>
        <taxon>Hydrogeniiclostridium</taxon>
    </lineage>
</organism>
<dbReference type="InterPro" id="IPR026870">
    <property type="entry name" value="Zinc_ribbon_dom"/>
</dbReference>
<sequence>MKYCMRCGYENQDTARFCQNCGAPLSAAEPPAGAAPDSEKTALPATPAPEVSGQNNETAQLSQPVDNTAGQGDETVLLNAPAPEPADEDQTVLLNHTAAQGAANNMMGAASPETEPAAALQEDDATVLLASSPLAEPAEGGDETVLLGGPSGEAAYTPPPQQEIPAAVPSSDRTPTEYLFAGEPTPAAGQSEYIPPVQQGGPVPAGNAAPPFIPPQNPAVQKAGEPGKKKRRGLWITLICVLAVVVLGAVTAGYFWLQGGNTASPLQEALQLGEKYLEEMDYENAVVAFTEATAIDPSSKEAYLGLAQAHTGAREYDEAEAAYRQLLELDASNAEGYRELAELYIRLEKLEEAKQLLEAAVNATDDENIQNLYNETMPKAPTFSLQEGSYSQRQEVAIATEKDTQVVYYTTDGTEPTQDSQVYQEPIILKNGRTTLKAIAVSSRGYQSETASAAYRIDVERTEIVFEDRMIESAVREALGVGYGTLYNEDVEQVTELNIVGYSVYRPGMSALFTEDSYSVQTGGWGYNSSSLGRLETLDDLKYMPFLRRLHIAFQEEVDITGVAAAKRLEELSLIHVGVQDLEPVAGLTNLQKLCVGWNEISDISPVANLSALTSLGIWNNRVTDISAVQNLKALTYLDFSGNRVQDISAVAGLNSLSSLWMYSNRVSDFTSLEGLTELKVLMIRDNPIADKASLQKVFPRLGRTDVDVIDRGGDAQ</sequence>
<keyword evidence="12" id="KW-1133">Transmembrane helix</keyword>
<evidence type="ECO:0000313" key="15">
    <source>
        <dbReference type="EMBL" id="RAQ30387.1"/>
    </source>
</evidence>
<dbReference type="PANTHER" id="PTHR46652:SF3">
    <property type="entry name" value="LEUCINE-RICH REPEAT-CONTAINING PROTEIN 9"/>
    <property type="match status" value="1"/>
</dbReference>
<feature type="domain" description="GH29D-like beta-sandwich" evidence="14">
    <location>
        <begin position="386"/>
        <end position="451"/>
    </location>
</feature>
<dbReference type="SMART" id="SM00365">
    <property type="entry name" value="LRR_SD22"/>
    <property type="match status" value="3"/>
</dbReference>
<keyword evidence="12" id="KW-0472">Membrane</keyword>
<feature type="coiled-coil region" evidence="10">
    <location>
        <begin position="333"/>
        <end position="367"/>
    </location>
</feature>
<evidence type="ECO:0000256" key="3">
    <source>
        <dbReference type="ARBA" id="ARBA00022454"/>
    </source>
</evidence>
<dbReference type="GO" id="GO:0006281">
    <property type="term" value="P:DNA repair"/>
    <property type="evidence" value="ECO:0007669"/>
    <property type="project" value="UniProtKB-KW"/>
</dbReference>
<evidence type="ECO:0000259" key="14">
    <source>
        <dbReference type="Pfam" id="PF13290"/>
    </source>
</evidence>
<evidence type="ECO:0000256" key="11">
    <source>
        <dbReference type="SAM" id="MobiDB-lite"/>
    </source>
</evidence>
<evidence type="ECO:0000259" key="13">
    <source>
        <dbReference type="Pfam" id="PF13240"/>
    </source>
</evidence>
<evidence type="ECO:0000256" key="5">
    <source>
        <dbReference type="ARBA" id="ARBA00022737"/>
    </source>
</evidence>
<evidence type="ECO:0000256" key="6">
    <source>
        <dbReference type="ARBA" id="ARBA00022763"/>
    </source>
</evidence>
<dbReference type="Pfam" id="PF13290">
    <property type="entry name" value="CHB_HEX_C_1"/>
    <property type="match status" value="1"/>
</dbReference>